<sequence>MMGIPTIRKYSTGRLKYSMLVLGWGSYRPSRIFSPGVQVGTRMELVSVGNLGVNVAVSVASHPSAPGGLQDAAGAETVIVDVVVVVPATLQETVVFSHWDLQSDGYTHCVVMVSSEGAVNVAFTAVVRPAVVRPAVVRPAVVRPAVVRPAVPCWTVERDAKVRA</sequence>
<gene>
    <name evidence="1" type="ORF">CPLU01_12643</name>
</gene>
<dbReference type="Proteomes" id="UP000654918">
    <property type="component" value="Unassembled WGS sequence"/>
</dbReference>
<protein>
    <submittedName>
        <fullName evidence="1">Uncharacterized protein</fullName>
    </submittedName>
</protein>
<evidence type="ECO:0000313" key="1">
    <source>
        <dbReference type="EMBL" id="KAF6820883.1"/>
    </source>
</evidence>
<proteinExistence type="predicted"/>
<dbReference type="AlphaFoldDB" id="A0A8H6JY96"/>
<comment type="caution">
    <text evidence="1">The sequence shown here is derived from an EMBL/GenBank/DDBJ whole genome shotgun (WGS) entry which is preliminary data.</text>
</comment>
<organism evidence="1 2">
    <name type="scientific">Colletotrichum plurivorum</name>
    <dbReference type="NCBI Taxonomy" id="2175906"/>
    <lineage>
        <taxon>Eukaryota</taxon>
        <taxon>Fungi</taxon>
        <taxon>Dikarya</taxon>
        <taxon>Ascomycota</taxon>
        <taxon>Pezizomycotina</taxon>
        <taxon>Sordariomycetes</taxon>
        <taxon>Hypocreomycetidae</taxon>
        <taxon>Glomerellales</taxon>
        <taxon>Glomerellaceae</taxon>
        <taxon>Colletotrichum</taxon>
        <taxon>Colletotrichum orchidearum species complex</taxon>
    </lineage>
</organism>
<dbReference type="EMBL" id="WIGO01000266">
    <property type="protein sequence ID" value="KAF6820883.1"/>
    <property type="molecule type" value="Genomic_DNA"/>
</dbReference>
<reference evidence="1" key="1">
    <citation type="journal article" date="2020" name="Phytopathology">
        <title>Genome Sequence Resources of Colletotrichum truncatum, C. plurivorum, C. musicola, and C. sojae: Four Species Pathogenic to Soybean (Glycine max).</title>
        <authorList>
            <person name="Rogerio F."/>
            <person name="Boufleur T.R."/>
            <person name="Ciampi-Guillardi M."/>
            <person name="Sukno S.A."/>
            <person name="Thon M.R."/>
            <person name="Massola Junior N.S."/>
            <person name="Baroncelli R."/>
        </authorList>
    </citation>
    <scope>NUCLEOTIDE SEQUENCE</scope>
    <source>
        <strain evidence="1">LFN00145</strain>
    </source>
</reference>
<name>A0A8H6JY96_9PEZI</name>
<keyword evidence="2" id="KW-1185">Reference proteome</keyword>
<evidence type="ECO:0000313" key="2">
    <source>
        <dbReference type="Proteomes" id="UP000654918"/>
    </source>
</evidence>
<accession>A0A8H6JY96</accession>